<dbReference type="OrthoDB" id="95278at2"/>
<dbReference type="SUPFAM" id="SSF160515">
    <property type="entry name" value="YueI-like"/>
    <property type="match status" value="1"/>
</dbReference>
<dbReference type="Proteomes" id="UP000264541">
    <property type="component" value="Unassembled WGS sequence"/>
</dbReference>
<comment type="caution">
    <text evidence="1">The sequence shown here is derived from an EMBL/GenBank/DDBJ whole genome shotgun (WGS) entry which is preliminary data.</text>
</comment>
<evidence type="ECO:0000313" key="1">
    <source>
        <dbReference type="EMBL" id="RFU67661.1"/>
    </source>
</evidence>
<sequence>MVEREGGGTLPNKNVDDYLQEGIYGKKELKPEERKRFLGTLRERVVLALTQAQVMEKNIYPEAEQAMKANPQAYILINGNLDFSYQIKYIKAANKHGLKYTIVNNTEHNSDIGLLIAYDHAVDKPEIFISRKTTAGTVSKKPARKGLFQKIKSVFSKS</sequence>
<keyword evidence="2" id="KW-1185">Reference proteome</keyword>
<gene>
    <name evidence="1" type="ORF">D0469_14040</name>
</gene>
<dbReference type="EMBL" id="QVTE01000040">
    <property type="protein sequence ID" value="RFU67661.1"/>
    <property type="molecule type" value="Genomic_DNA"/>
</dbReference>
<proteinExistence type="predicted"/>
<dbReference type="PIRSF" id="PIRSF034303">
    <property type="entry name" value="DUF1694"/>
    <property type="match status" value="1"/>
</dbReference>
<dbReference type="InterPro" id="IPR012543">
    <property type="entry name" value="DUF1694"/>
</dbReference>
<organism evidence="1 2">
    <name type="scientific">Peribacillus saganii</name>
    <dbReference type="NCBI Taxonomy" id="2303992"/>
    <lineage>
        <taxon>Bacteria</taxon>
        <taxon>Bacillati</taxon>
        <taxon>Bacillota</taxon>
        <taxon>Bacilli</taxon>
        <taxon>Bacillales</taxon>
        <taxon>Bacillaceae</taxon>
        <taxon>Peribacillus</taxon>
    </lineage>
</organism>
<dbReference type="Pfam" id="PF07997">
    <property type="entry name" value="DUF1694"/>
    <property type="match status" value="1"/>
</dbReference>
<protein>
    <submittedName>
        <fullName evidence="1">DUF1694 domain-containing protein</fullName>
    </submittedName>
</protein>
<dbReference type="Gene3D" id="3.30.1330.30">
    <property type="match status" value="1"/>
</dbReference>
<dbReference type="AlphaFoldDB" id="A0A372LM99"/>
<reference evidence="1 2" key="1">
    <citation type="submission" date="2018-08" db="EMBL/GenBank/DDBJ databases">
        <title>Bacillus chawlae sp. nov., Bacillus glennii sp. nov., and Bacillus saganii sp. nov. Isolated from the Vehicle Assembly Building at Kennedy Space Center where the Viking Spacecraft were Assembled.</title>
        <authorList>
            <person name="Seuylemezian A."/>
            <person name="Vaishampayan P."/>
        </authorList>
    </citation>
    <scope>NUCLEOTIDE SEQUENCE [LARGE SCALE GENOMIC DNA]</scope>
    <source>
        <strain evidence="1 2">V47-23a</strain>
    </source>
</reference>
<dbReference type="InterPro" id="IPR029064">
    <property type="entry name" value="Ribosomal_eL30-like_sf"/>
</dbReference>
<name>A0A372LM99_9BACI</name>
<accession>A0A372LM99</accession>
<evidence type="ECO:0000313" key="2">
    <source>
        <dbReference type="Proteomes" id="UP000264541"/>
    </source>
</evidence>